<dbReference type="InterPro" id="IPR011001">
    <property type="entry name" value="Saposin-like"/>
</dbReference>
<feature type="region of interest" description="Disordered" evidence="13">
    <location>
        <begin position="87"/>
        <end position="224"/>
    </location>
</feature>
<dbReference type="PROSITE" id="PS50015">
    <property type="entry name" value="SAP_B"/>
    <property type="match status" value="1"/>
</dbReference>
<proteinExistence type="inferred from homology"/>
<evidence type="ECO:0000256" key="1">
    <source>
        <dbReference type="ARBA" id="ARBA00001947"/>
    </source>
</evidence>
<dbReference type="Pfam" id="PF19272">
    <property type="entry name" value="ASMase_C"/>
    <property type="match status" value="1"/>
</dbReference>
<evidence type="ECO:0000256" key="13">
    <source>
        <dbReference type="SAM" id="MobiDB-lite"/>
    </source>
</evidence>
<evidence type="ECO:0000256" key="10">
    <source>
        <dbReference type="ARBA" id="ARBA00023180"/>
    </source>
</evidence>
<evidence type="ECO:0000256" key="7">
    <source>
        <dbReference type="ARBA" id="ARBA00022801"/>
    </source>
</evidence>
<dbReference type="PANTHER" id="PTHR10340">
    <property type="entry name" value="SPHINGOMYELIN PHOSPHODIESTERASE"/>
    <property type="match status" value="1"/>
</dbReference>
<keyword evidence="5" id="KW-0479">Metal-binding</keyword>
<evidence type="ECO:0000256" key="4">
    <source>
        <dbReference type="ARBA" id="ARBA00022525"/>
    </source>
</evidence>
<comment type="catalytic activity">
    <reaction evidence="12">
        <text>a sphingomyelin + H2O = phosphocholine + an N-acylsphing-4-enine + H(+)</text>
        <dbReference type="Rhea" id="RHEA:19253"/>
        <dbReference type="ChEBI" id="CHEBI:15377"/>
        <dbReference type="ChEBI" id="CHEBI:15378"/>
        <dbReference type="ChEBI" id="CHEBI:17636"/>
        <dbReference type="ChEBI" id="CHEBI:52639"/>
        <dbReference type="ChEBI" id="CHEBI:295975"/>
        <dbReference type="EC" id="3.1.4.12"/>
    </reaction>
    <physiologicalReaction direction="left-to-right" evidence="12">
        <dbReference type="Rhea" id="RHEA:19254"/>
    </physiologicalReaction>
</comment>
<dbReference type="Pfam" id="PF00149">
    <property type="entry name" value="Metallophos"/>
    <property type="match status" value="1"/>
</dbReference>
<dbReference type="GeneID" id="103553547"/>
<feature type="domain" description="Saposin B-type" evidence="14">
    <location>
        <begin position="280"/>
        <end position="364"/>
    </location>
</feature>
<keyword evidence="8" id="KW-0862">Zinc</keyword>
<keyword evidence="4" id="KW-0964">Secreted</keyword>
<keyword evidence="6" id="KW-0732">Signal</keyword>
<dbReference type="Gene3D" id="3.60.21.10">
    <property type="match status" value="1"/>
</dbReference>
<keyword evidence="9" id="KW-1015">Disulfide bond</keyword>
<evidence type="ECO:0000259" key="14">
    <source>
        <dbReference type="PROSITE" id="PS50015"/>
    </source>
</evidence>
<dbReference type="InterPro" id="IPR029052">
    <property type="entry name" value="Metallo-depent_PP-like"/>
</dbReference>
<evidence type="ECO:0000256" key="12">
    <source>
        <dbReference type="ARBA" id="ARBA00047268"/>
    </source>
</evidence>
<comment type="similarity">
    <text evidence="3">Belongs to the acid sphingomyelinase family.</text>
</comment>
<keyword evidence="11" id="KW-0326">Glycosidase</keyword>
<dbReference type="InterPro" id="IPR041805">
    <property type="entry name" value="ASMase/PPN1_MPP"/>
</dbReference>
<evidence type="ECO:0000256" key="8">
    <source>
        <dbReference type="ARBA" id="ARBA00022833"/>
    </source>
</evidence>
<evidence type="ECO:0000256" key="11">
    <source>
        <dbReference type="ARBA" id="ARBA00023295"/>
    </source>
</evidence>
<dbReference type="InterPro" id="IPR045473">
    <property type="entry name" value="ASM_C"/>
</dbReference>
<gene>
    <name evidence="16" type="primary">SMPD1</name>
</gene>
<dbReference type="InterPro" id="IPR004843">
    <property type="entry name" value="Calcineurin-like_PHP"/>
</dbReference>
<keyword evidence="7" id="KW-0378">Hydrolase</keyword>
<feature type="compositionally biased region" description="Basic residues" evidence="13">
    <location>
        <begin position="1"/>
        <end position="13"/>
    </location>
</feature>
<dbReference type="PANTHER" id="PTHR10340:SF34">
    <property type="entry name" value="SPHINGOMYELIN PHOSPHODIESTERASE"/>
    <property type="match status" value="1"/>
</dbReference>
<dbReference type="InterPro" id="IPR008139">
    <property type="entry name" value="SaposinB_dom"/>
</dbReference>
<organism evidence="15 16">
    <name type="scientific">Equus przewalskii</name>
    <name type="common">Przewalski's horse</name>
    <name type="synonym">Equus caballus przewalskii</name>
    <dbReference type="NCBI Taxonomy" id="9798"/>
    <lineage>
        <taxon>Eukaryota</taxon>
        <taxon>Metazoa</taxon>
        <taxon>Chordata</taxon>
        <taxon>Craniata</taxon>
        <taxon>Vertebrata</taxon>
        <taxon>Euteleostomi</taxon>
        <taxon>Mammalia</taxon>
        <taxon>Eutheria</taxon>
        <taxon>Laurasiatheria</taxon>
        <taxon>Perissodactyla</taxon>
        <taxon>Equidae</taxon>
        <taxon>Equus</taxon>
    </lineage>
</organism>
<protein>
    <submittedName>
        <fullName evidence="16">Sphingomyelin phosphodiesterase</fullName>
    </submittedName>
</protein>
<accession>A0ABM2F032</accession>
<evidence type="ECO:0000256" key="3">
    <source>
        <dbReference type="ARBA" id="ARBA00008234"/>
    </source>
</evidence>
<evidence type="ECO:0000256" key="6">
    <source>
        <dbReference type="ARBA" id="ARBA00022729"/>
    </source>
</evidence>
<comment type="subcellular location">
    <subcellularLocation>
        <location evidence="2">Secreted</location>
    </subcellularLocation>
</comment>
<evidence type="ECO:0000256" key="2">
    <source>
        <dbReference type="ARBA" id="ARBA00004613"/>
    </source>
</evidence>
<dbReference type="SUPFAM" id="SSF47862">
    <property type="entry name" value="Saposin"/>
    <property type="match status" value="1"/>
</dbReference>
<dbReference type="CDD" id="cd00842">
    <property type="entry name" value="MPP_ASMase"/>
    <property type="match status" value="1"/>
</dbReference>
<keyword evidence="15" id="KW-1185">Reference proteome</keyword>
<comment type="cofactor">
    <cofactor evidence="1">
        <name>Zn(2+)</name>
        <dbReference type="ChEBI" id="CHEBI:29105"/>
    </cofactor>
</comment>
<evidence type="ECO:0000313" key="15">
    <source>
        <dbReference type="Proteomes" id="UP001652662"/>
    </source>
</evidence>
<evidence type="ECO:0000256" key="9">
    <source>
        <dbReference type="ARBA" id="ARBA00023157"/>
    </source>
</evidence>
<evidence type="ECO:0000256" key="5">
    <source>
        <dbReference type="ARBA" id="ARBA00022723"/>
    </source>
</evidence>
<keyword evidence="10" id="KW-0325">Glycoprotein</keyword>
<reference evidence="16" key="1">
    <citation type="submission" date="2025-08" db="UniProtKB">
        <authorList>
            <consortium name="RefSeq"/>
        </authorList>
    </citation>
    <scope>IDENTIFICATION</scope>
    <source>
        <tissue evidence="16">Blood</tissue>
    </source>
</reference>
<evidence type="ECO:0000313" key="16">
    <source>
        <dbReference type="RefSeq" id="XP_008522368.2"/>
    </source>
</evidence>
<dbReference type="SUPFAM" id="SSF56300">
    <property type="entry name" value="Metallo-dependent phosphatases"/>
    <property type="match status" value="1"/>
</dbReference>
<dbReference type="RefSeq" id="XP_008522368.2">
    <property type="nucleotide sequence ID" value="XM_008524146.2"/>
</dbReference>
<dbReference type="SMART" id="SM00741">
    <property type="entry name" value="SapB"/>
    <property type="match status" value="1"/>
</dbReference>
<dbReference type="Proteomes" id="UP001652662">
    <property type="component" value="Chromosome 6"/>
</dbReference>
<sequence>MEGRRPLSRKHTHTPSVRLPARPCSPAASLPELNARRAWPLAVPGIQRQVWRKEAAHSKSLGWAFHQPHLMGCQQERAASRACDRKELPAAPGPHGPSFWGRAGAESGRGRGGIGGGPERAQPTPPPPGGPGSPPGRWTVAGKQRKRKGRSCLWWPRSSQPTAAGVVSCPRRRPEPEGQPRPRPAGVGRANQPCLGSRAMPCHGVSPGQGHPRSGREHRPDRSRGGPSLGLLWVSLVLALALPDSLVLWAPAGAHPLPTQGHLARFSRLVPQLRDAFAGWNLTCPVCKGLFTAIDFGLKREASVAWVGSMAIKLCKMLKIAPPTVCQSAVQLFEDDMVEVWTRSVLSPSEACGLLLGSTCGHWDIFSSWNISLPDVPKPSPKPPNPPAPGAPVSRILFLTDLHWDHDYLEGTDPDCENPLCCRQDSGLPPASRPGAGYWGEYSKCDLPLRTLDSLLRGLDPAGPFDMVYWTGDIPAHNVWHQSRQDQLRALTTITALVKKYLGPVPVYPAVGNHESTPVNGFPPPFIEGNYSSRWLYEAMAKAWEPWLPAEALHTLRIGGFYALSPRPGLRLISLNMNFCSRENFWLLINSTDPAGQLQWLVGELQAAEDRGDKVHIIGHIPPGHCLKSWSWNYYRIVTRYENTLAGQFFGHTHVDEFEVFYDEETLSRPLSVAFLAPSATTYIGLNPGYRVYQIDGNYSGSSHVVLDHETYILNLTQANEVGATPRWQLLYRARETYGLPNALPAAWHDLVYRMRGDTRLFQTFWFLYHKGHPPSEPCGTPCRLATLCAQLSARSDSPALCRHLMPDAGLPDVHRLWLQPLFC</sequence>
<feature type="region of interest" description="Disordered" evidence="13">
    <location>
        <begin position="1"/>
        <end position="24"/>
    </location>
</feature>
<feature type="compositionally biased region" description="Basic and acidic residues" evidence="13">
    <location>
        <begin position="214"/>
        <end position="224"/>
    </location>
</feature>
<name>A0ABM2F032_EQUPR</name>
<feature type="compositionally biased region" description="Pro residues" evidence="13">
    <location>
        <begin position="123"/>
        <end position="134"/>
    </location>
</feature>